<accession>A0A561TQH2</accession>
<proteinExistence type="predicted"/>
<keyword evidence="1" id="KW-0472">Membrane</keyword>
<dbReference type="AlphaFoldDB" id="A0A561TQH2"/>
<feature type="transmembrane region" description="Helical" evidence="1">
    <location>
        <begin position="78"/>
        <end position="97"/>
    </location>
</feature>
<organism evidence="2 3">
    <name type="scientific">Streptomyces capillispiralis</name>
    <dbReference type="NCBI Taxonomy" id="68182"/>
    <lineage>
        <taxon>Bacteria</taxon>
        <taxon>Bacillati</taxon>
        <taxon>Actinomycetota</taxon>
        <taxon>Actinomycetes</taxon>
        <taxon>Kitasatosporales</taxon>
        <taxon>Streptomycetaceae</taxon>
        <taxon>Streptomyces</taxon>
    </lineage>
</organism>
<feature type="transmembrane region" description="Helical" evidence="1">
    <location>
        <begin position="27"/>
        <end position="47"/>
    </location>
</feature>
<dbReference type="EMBL" id="VIWV01000001">
    <property type="protein sequence ID" value="TWF89359.1"/>
    <property type="molecule type" value="Genomic_DNA"/>
</dbReference>
<keyword evidence="1" id="KW-0812">Transmembrane</keyword>
<dbReference type="Proteomes" id="UP000316603">
    <property type="component" value="Unassembled WGS sequence"/>
</dbReference>
<name>A0A561TQH2_9ACTN</name>
<evidence type="ECO:0000313" key="3">
    <source>
        <dbReference type="Proteomes" id="UP000316603"/>
    </source>
</evidence>
<comment type="caution">
    <text evidence="2">The sequence shown here is derived from an EMBL/GenBank/DDBJ whole genome shotgun (WGS) entry which is preliminary data.</text>
</comment>
<keyword evidence="3" id="KW-1185">Reference proteome</keyword>
<evidence type="ECO:0000313" key="2">
    <source>
        <dbReference type="EMBL" id="TWF89359.1"/>
    </source>
</evidence>
<reference evidence="2 3" key="1">
    <citation type="submission" date="2019-06" db="EMBL/GenBank/DDBJ databases">
        <title>Sequencing the genomes of 1000 actinobacteria strains.</title>
        <authorList>
            <person name="Klenk H.-P."/>
        </authorList>
    </citation>
    <scope>NUCLEOTIDE SEQUENCE [LARGE SCALE GENOMIC DNA]</scope>
    <source>
        <strain evidence="2 3">DSM 41695</strain>
    </source>
</reference>
<evidence type="ECO:0000256" key="1">
    <source>
        <dbReference type="SAM" id="Phobius"/>
    </source>
</evidence>
<sequence length="186" mass="18426">MTHVRAVVWGPAEFVGFPPWRLVGKGLLAGTLGVAFIVGSTVVGAWYGLPVLARGEAALVGVGALCLYLGLVRAGRALIGMVAVLGVCLALQAPQAATGVVPAERGRVEAGVVTLDEGGPVAVVHDPNGRVPSRGVAADATAGGALPGLGGRAAALVAGCVVAVVRSHRLTHTTAVPVRDADASPP</sequence>
<keyword evidence="1" id="KW-1133">Transmembrane helix</keyword>
<protein>
    <submittedName>
        <fullName evidence="2">Uncharacterized protein</fullName>
    </submittedName>
</protein>
<dbReference type="RefSeq" id="WP_208766194.1">
    <property type="nucleotide sequence ID" value="NZ_VIWV01000001.1"/>
</dbReference>
<gene>
    <name evidence="2" type="ORF">FHX78_116401</name>
</gene>